<evidence type="ECO:0000256" key="1">
    <source>
        <dbReference type="SAM" id="Phobius"/>
    </source>
</evidence>
<keyword evidence="1" id="KW-0472">Membrane</keyword>
<protein>
    <recommendedName>
        <fullName evidence="4">Fucose-specific lectin</fullName>
    </recommendedName>
</protein>
<evidence type="ECO:0000313" key="2">
    <source>
        <dbReference type="EMBL" id="GER87774.1"/>
    </source>
</evidence>
<dbReference type="AlphaFoldDB" id="A0A5J4KEQ0"/>
<evidence type="ECO:0008006" key="4">
    <source>
        <dbReference type="Google" id="ProtNLM"/>
    </source>
</evidence>
<comment type="caution">
    <text evidence="2">The sequence shown here is derived from an EMBL/GenBank/DDBJ whole genome shotgun (WGS) entry which is preliminary data.</text>
</comment>
<keyword evidence="3" id="KW-1185">Reference proteome</keyword>
<gene>
    <name evidence="2" type="ORF">KDW_19360</name>
</gene>
<evidence type="ECO:0000313" key="3">
    <source>
        <dbReference type="Proteomes" id="UP000326912"/>
    </source>
</evidence>
<sequence>MDLNQQDVPNRTAGENAENISLVQKIAQQHLDEPIEQELILPFPVASRKMHAVISKYKEPQSPKDKKTGFVAQRQWAVAPGRRRHLRPTKVALPLASTIILLIGGSAGFFYVGMNMTHASGNRPTIVSPRSSVSSTPVLASIPTLPVEHGAIASSQWIQDGSIETVYIDAAGHIQQLATKDGTNWRQTDLTRATGAAIANGEILTSYSWEKGSSWQIAYIDVLGHIHLLWSGDNSHWQVLDLTQRAGAPLSDGKSLLSYVWSVNDSQHIVYLDQQKHIQELVSVDGIAWQATDLTRLTNAPTPAGNAVSAFYWSKDQSQHIAYVAANKHVMELNSTGDGSWRGYDLTQLYGAPLANGNVIVGYEWQVTGTLLINYIDDKQHIQELLSTTSNAWEQRDLTTLTNRPLASGNSLAAYDWQQGNKRVIIYVDENKHIQELSLPPGERWQGIDLTQQASAPLASDTGLVGYDWLSQGNKVVVFVDTNHFVQSIIGTKNGNWRGADW</sequence>
<dbReference type="Gene3D" id="2.120.10.70">
    <property type="entry name" value="Fucose-specific lectin"/>
    <property type="match status" value="2"/>
</dbReference>
<dbReference type="EMBL" id="BKZW01000001">
    <property type="protein sequence ID" value="GER87774.1"/>
    <property type="molecule type" value="Genomic_DNA"/>
</dbReference>
<name>A0A5J4KEQ0_9CHLR</name>
<organism evidence="2 3">
    <name type="scientific">Dictyobacter vulcani</name>
    <dbReference type="NCBI Taxonomy" id="2607529"/>
    <lineage>
        <taxon>Bacteria</taxon>
        <taxon>Bacillati</taxon>
        <taxon>Chloroflexota</taxon>
        <taxon>Ktedonobacteria</taxon>
        <taxon>Ktedonobacterales</taxon>
        <taxon>Dictyobacteraceae</taxon>
        <taxon>Dictyobacter</taxon>
    </lineage>
</organism>
<accession>A0A5J4KEQ0</accession>
<proteinExistence type="predicted"/>
<feature type="transmembrane region" description="Helical" evidence="1">
    <location>
        <begin position="91"/>
        <end position="114"/>
    </location>
</feature>
<dbReference type="SUPFAM" id="SSF89372">
    <property type="entry name" value="Fucose-specific lectin"/>
    <property type="match status" value="1"/>
</dbReference>
<dbReference type="Proteomes" id="UP000326912">
    <property type="component" value="Unassembled WGS sequence"/>
</dbReference>
<keyword evidence="1" id="KW-1133">Transmembrane helix</keyword>
<keyword evidence="1" id="KW-0812">Transmembrane</keyword>
<reference evidence="2 3" key="1">
    <citation type="submission" date="2019-10" db="EMBL/GenBank/DDBJ databases">
        <title>Dictyobacter vulcani sp. nov., within the class Ktedonobacteria, isolated from soil of volcanic Mt. Zao.</title>
        <authorList>
            <person name="Zheng Y."/>
            <person name="Wang C.M."/>
            <person name="Sakai Y."/>
            <person name="Abe K."/>
            <person name="Yokota A."/>
            <person name="Yabe S."/>
        </authorList>
    </citation>
    <scope>NUCLEOTIDE SEQUENCE [LARGE SCALE GENOMIC DNA]</scope>
    <source>
        <strain evidence="2 3">W12</strain>
    </source>
</reference>